<proteinExistence type="predicted"/>
<dbReference type="PANTHER" id="PTHR11089">
    <property type="entry name" value="GTP-BINDING PROTEIN-RELATED"/>
    <property type="match status" value="1"/>
</dbReference>
<evidence type="ECO:0000259" key="9">
    <source>
        <dbReference type="Pfam" id="PF01926"/>
    </source>
</evidence>
<feature type="compositionally biased region" description="Basic residues" evidence="8">
    <location>
        <begin position="1"/>
        <end position="43"/>
    </location>
</feature>
<dbReference type="InterPro" id="IPR006073">
    <property type="entry name" value="GTP-bd"/>
</dbReference>
<keyword evidence="7" id="KW-0539">Nucleus</keyword>
<sequence length="498" mass="56629">MFSEKKSRRQPIHLKHRIEKKVSAHNKKQRREARKNPQKHKKKEKDLGIPNSFPYKNRILAEIETKDQLKIKNREKNDHFENQSLCQMEALAEHARMRENEFNGIKNHESFETDEEIESWYGFSESDDQKTGCIKKQKSLKAFNKAFTDVIEASDVVLYILDARDPESTRSPQIEKQVLQHEKILVYILNKIGQFLLMYSHLIPYTNVMSWLTFLRTLFPCLPLCASTSFSSHSFNHPSLTSQSTALDLIKFLKSYAHKLDLKRSITVGVVGYPNVGKSSVINILASSLSGNAKKNPCIAGSKPGITTSIKQVKLDNKIKLIDSPGVVFPPKNTTQKKAHELKAYEEAKLVLINVIPSSDILDPIYVVSQILHRLRFDPVLYKELETFYKIPPISTAHGDITTEFLIHVARNKGRLGKGGIPHFESAARAVINDWCSGKIHWWENVPIKAQTNNTSANGMSSSNTDGPIIVSEWSKPFDLDTHDMHVETSTEVLMDDE</sequence>
<feature type="region of interest" description="Disordered" evidence="8">
    <location>
        <begin position="1"/>
        <end position="52"/>
    </location>
</feature>
<evidence type="ECO:0000313" key="12">
    <source>
        <dbReference type="Proteomes" id="UP000053447"/>
    </source>
</evidence>
<dbReference type="InterPro" id="IPR027417">
    <property type="entry name" value="P-loop_NTPase"/>
</dbReference>
<feature type="domain" description="Guanine nucleotide-binding protein-like 3 N-terminal" evidence="10">
    <location>
        <begin position="13"/>
        <end position="78"/>
    </location>
</feature>
<protein>
    <recommendedName>
        <fullName evidence="13">CP-type G domain-containing protein</fullName>
    </recommendedName>
</protein>
<evidence type="ECO:0000256" key="3">
    <source>
        <dbReference type="ARBA" id="ARBA00022517"/>
    </source>
</evidence>
<dbReference type="Gene3D" id="1.10.1580.10">
    <property type="match status" value="1"/>
</dbReference>
<dbReference type="GO" id="GO:0030687">
    <property type="term" value="C:preribosome, large subunit precursor"/>
    <property type="evidence" value="ECO:0007669"/>
    <property type="project" value="EnsemblFungi"/>
</dbReference>
<dbReference type="EMBL" id="LFWA01000008">
    <property type="protein sequence ID" value="KTW30079.1"/>
    <property type="molecule type" value="Genomic_DNA"/>
</dbReference>
<dbReference type="RefSeq" id="XP_018229640.1">
    <property type="nucleotide sequence ID" value="XM_018374286.1"/>
</dbReference>
<evidence type="ECO:0000256" key="5">
    <source>
        <dbReference type="ARBA" id="ARBA00022927"/>
    </source>
</evidence>
<dbReference type="GO" id="GO:0000055">
    <property type="term" value="P:ribosomal large subunit export from nucleus"/>
    <property type="evidence" value="ECO:0007669"/>
    <property type="project" value="EnsemblFungi"/>
</dbReference>
<dbReference type="PANTHER" id="PTHR11089:SF30">
    <property type="entry name" value="GUANINE NUCLEOTIDE-BINDING PROTEIN-LIKE 3 HOMOLOG"/>
    <property type="match status" value="1"/>
</dbReference>
<evidence type="ECO:0000256" key="1">
    <source>
        <dbReference type="ARBA" id="ARBA00004123"/>
    </source>
</evidence>
<dbReference type="GO" id="GO:0003924">
    <property type="term" value="F:GTPase activity"/>
    <property type="evidence" value="ECO:0007669"/>
    <property type="project" value="EnsemblFungi"/>
</dbReference>
<dbReference type="GO" id="GO:0005525">
    <property type="term" value="F:GTP binding"/>
    <property type="evidence" value="ECO:0007669"/>
    <property type="project" value="UniProtKB-KW"/>
</dbReference>
<comment type="caution">
    <text evidence="11">The sequence shown here is derived from an EMBL/GenBank/DDBJ whole genome shotgun (WGS) entry which is preliminary data.</text>
</comment>
<dbReference type="Gene3D" id="3.40.50.300">
    <property type="entry name" value="P-loop containing nucleotide triphosphate hydrolases"/>
    <property type="match status" value="1"/>
</dbReference>
<dbReference type="AlphaFoldDB" id="A0A0W4ZNY9"/>
<dbReference type="GO" id="GO:0005730">
    <property type="term" value="C:nucleolus"/>
    <property type="evidence" value="ECO:0007669"/>
    <property type="project" value="EnsemblFungi"/>
</dbReference>
<dbReference type="Proteomes" id="UP000053447">
    <property type="component" value="Unassembled WGS sequence"/>
</dbReference>
<dbReference type="GO" id="GO:0003723">
    <property type="term" value="F:RNA binding"/>
    <property type="evidence" value="ECO:0007669"/>
    <property type="project" value="EnsemblFungi"/>
</dbReference>
<gene>
    <name evidence="11" type="ORF">T551_02023</name>
</gene>
<dbReference type="InterPro" id="IPR023179">
    <property type="entry name" value="GTP-bd_ortho_bundle_sf"/>
</dbReference>
<evidence type="ECO:0000313" key="11">
    <source>
        <dbReference type="EMBL" id="KTW30079.1"/>
    </source>
</evidence>
<evidence type="ECO:0000259" key="10">
    <source>
        <dbReference type="Pfam" id="PF08701"/>
    </source>
</evidence>
<dbReference type="GO" id="GO:0015031">
    <property type="term" value="P:protein transport"/>
    <property type="evidence" value="ECO:0007669"/>
    <property type="project" value="UniProtKB-KW"/>
</dbReference>
<organism evidence="11 12">
    <name type="scientific">Pneumocystis jirovecii (strain RU7)</name>
    <name type="common">Human pneumocystis pneumonia agent</name>
    <dbReference type="NCBI Taxonomy" id="1408657"/>
    <lineage>
        <taxon>Eukaryota</taxon>
        <taxon>Fungi</taxon>
        <taxon>Dikarya</taxon>
        <taxon>Ascomycota</taxon>
        <taxon>Taphrinomycotina</taxon>
        <taxon>Pneumocystomycetes</taxon>
        <taxon>Pneumocystaceae</taxon>
        <taxon>Pneumocystis</taxon>
    </lineage>
</organism>
<dbReference type="FunFam" id="1.10.1580.10:FF:000006">
    <property type="entry name" value="Nuclear GTP-binding protein NUG1"/>
    <property type="match status" value="1"/>
</dbReference>
<dbReference type="Pfam" id="PF01926">
    <property type="entry name" value="MMR_HSR1"/>
    <property type="match status" value="1"/>
</dbReference>
<dbReference type="Pfam" id="PF08701">
    <property type="entry name" value="GN3L_Grn1"/>
    <property type="match status" value="1"/>
</dbReference>
<dbReference type="VEuPathDB" id="FungiDB:T551_02023"/>
<comment type="subcellular location">
    <subcellularLocation>
        <location evidence="1">Nucleus</location>
    </subcellularLocation>
</comment>
<dbReference type="GeneID" id="28940541"/>
<evidence type="ECO:0000256" key="6">
    <source>
        <dbReference type="ARBA" id="ARBA00023134"/>
    </source>
</evidence>
<keyword evidence="3" id="KW-0690">Ribosome biogenesis</keyword>
<evidence type="ECO:0008006" key="13">
    <source>
        <dbReference type="Google" id="ProtNLM"/>
    </source>
</evidence>
<evidence type="ECO:0000256" key="7">
    <source>
        <dbReference type="ARBA" id="ARBA00023242"/>
    </source>
</evidence>
<dbReference type="STRING" id="1408657.A0A0W4ZNY9"/>
<name>A0A0W4ZNY9_PNEJ7</name>
<keyword evidence="6" id="KW-0342">GTP-binding</keyword>
<dbReference type="OrthoDB" id="10266128at2759"/>
<evidence type="ECO:0000256" key="2">
    <source>
        <dbReference type="ARBA" id="ARBA00022448"/>
    </source>
</evidence>
<evidence type="ECO:0000256" key="4">
    <source>
        <dbReference type="ARBA" id="ARBA00022741"/>
    </source>
</evidence>
<keyword evidence="2" id="KW-0813">Transport</keyword>
<keyword evidence="5" id="KW-0653">Protein transport</keyword>
<keyword evidence="4" id="KW-0547">Nucleotide-binding</keyword>
<dbReference type="InterPro" id="IPR050755">
    <property type="entry name" value="TRAFAC_YlqF/YawG_RiboMat"/>
</dbReference>
<evidence type="ECO:0000256" key="8">
    <source>
        <dbReference type="SAM" id="MobiDB-lite"/>
    </source>
</evidence>
<dbReference type="GO" id="GO:0000463">
    <property type="term" value="P:maturation of LSU-rRNA from tricistronic rRNA transcript (SSU-rRNA, 5.8S rRNA, LSU-rRNA)"/>
    <property type="evidence" value="ECO:0007669"/>
    <property type="project" value="EnsemblFungi"/>
</dbReference>
<dbReference type="eggNOG" id="KOG2484">
    <property type="taxonomic scope" value="Eukaryota"/>
</dbReference>
<reference evidence="12" key="1">
    <citation type="journal article" date="2016" name="Nat. Commun.">
        <title>Genome analysis of three Pneumocystis species reveals adaptation mechanisms to life exclusively in mammalian hosts.</title>
        <authorList>
            <person name="Ma L."/>
            <person name="Chen Z."/>
            <person name="Huang D.W."/>
            <person name="Kutty G."/>
            <person name="Ishihara M."/>
            <person name="Wang H."/>
            <person name="Abouelleil A."/>
            <person name="Bishop L."/>
            <person name="Davey E."/>
            <person name="Deng R."/>
            <person name="Deng X."/>
            <person name="Fan L."/>
            <person name="Fantoni G."/>
            <person name="Fitzgerald M."/>
            <person name="Gogineni E."/>
            <person name="Goldberg J.M."/>
            <person name="Handley G."/>
            <person name="Hu X."/>
            <person name="Huber C."/>
            <person name="Jiao X."/>
            <person name="Jones K."/>
            <person name="Levin J.Z."/>
            <person name="Liu Y."/>
            <person name="Macdonald P."/>
            <person name="Melnikov A."/>
            <person name="Raley C."/>
            <person name="Sassi M."/>
            <person name="Sherman B.T."/>
            <person name="Song X."/>
            <person name="Sykes S."/>
            <person name="Tran B."/>
            <person name="Walsh L."/>
            <person name="Xia Y."/>
            <person name="Yang J."/>
            <person name="Young S."/>
            <person name="Zeng Q."/>
            <person name="Zheng X."/>
            <person name="Stephens R."/>
            <person name="Nusbaum C."/>
            <person name="Birren B.W."/>
            <person name="Azadi P."/>
            <person name="Lempicki R.A."/>
            <person name="Cuomo C.A."/>
            <person name="Kovacs J.A."/>
        </authorList>
    </citation>
    <scope>NUCLEOTIDE SEQUENCE [LARGE SCALE GENOMIC DNA]</scope>
    <source>
        <strain evidence="12">RU7</strain>
    </source>
</reference>
<dbReference type="InterPro" id="IPR014813">
    <property type="entry name" value="Gnl3_N_dom"/>
</dbReference>
<dbReference type="SUPFAM" id="SSF52540">
    <property type="entry name" value="P-loop containing nucleoside triphosphate hydrolases"/>
    <property type="match status" value="1"/>
</dbReference>
<keyword evidence="12" id="KW-1185">Reference proteome</keyword>
<accession>A0A0W4ZNY9</accession>
<feature type="domain" description="G" evidence="9">
    <location>
        <begin position="267"/>
        <end position="361"/>
    </location>
</feature>